<feature type="transmembrane region" description="Helical" evidence="1">
    <location>
        <begin position="253"/>
        <end position="276"/>
    </location>
</feature>
<feature type="signal peptide" evidence="2">
    <location>
        <begin position="1"/>
        <end position="25"/>
    </location>
</feature>
<dbReference type="STRING" id="1637975.AN957_18740"/>
<dbReference type="Pfam" id="PF09546">
    <property type="entry name" value="Spore_III_AE"/>
    <property type="match status" value="1"/>
</dbReference>
<accession>A0A0Q3QS71</accession>
<keyword evidence="4" id="KW-1185">Reference proteome</keyword>
<dbReference type="AlphaFoldDB" id="A0A0Q3QS71"/>
<keyword evidence="1" id="KW-1133">Transmembrane helix</keyword>
<evidence type="ECO:0000313" key="3">
    <source>
        <dbReference type="EMBL" id="KQL20424.1"/>
    </source>
</evidence>
<dbReference type="EMBL" id="LJIX01000006">
    <property type="protein sequence ID" value="KQL20424.1"/>
    <property type="molecule type" value="Genomic_DNA"/>
</dbReference>
<organism evidence="3 4">
    <name type="scientific">Cytobacillus solani</name>
    <dbReference type="NCBI Taxonomy" id="1637975"/>
    <lineage>
        <taxon>Bacteria</taxon>
        <taxon>Bacillati</taxon>
        <taxon>Bacillota</taxon>
        <taxon>Bacilli</taxon>
        <taxon>Bacillales</taxon>
        <taxon>Bacillaceae</taxon>
        <taxon>Cytobacillus</taxon>
    </lineage>
</organism>
<feature type="transmembrane region" description="Helical" evidence="1">
    <location>
        <begin position="175"/>
        <end position="200"/>
    </location>
</feature>
<feature type="transmembrane region" description="Helical" evidence="1">
    <location>
        <begin position="142"/>
        <end position="163"/>
    </location>
</feature>
<feature type="transmembrane region" description="Helical" evidence="1">
    <location>
        <begin position="371"/>
        <end position="394"/>
    </location>
</feature>
<feature type="transmembrane region" description="Helical" evidence="1">
    <location>
        <begin position="212"/>
        <end position="233"/>
    </location>
</feature>
<dbReference type="RefSeq" id="WP_053476965.1">
    <property type="nucleotide sequence ID" value="NZ_CP041305.1"/>
</dbReference>
<comment type="caution">
    <text evidence="3">The sequence shown here is derived from an EMBL/GenBank/DDBJ whole genome shotgun (WGS) entry which is preliminary data.</text>
</comment>
<dbReference type="PATRIC" id="fig|1637975.4.peg.3703"/>
<keyword evidence="1" id="KW-0812">Transmembrane</keyword>
<keyword evidence="2" id="KW-0732">Signal</keyword>
<name>A0A0Q3QS71_9BACI</name>
<dbReference type="Proteomes" id="UP000050996">
    <property type="component" value="Unassembled WGS sequence"/>
</dbReference>
<feature type="transmembrane region" description="Helical" evidence="1">
    <location>
        <begin position="113"/>
        <end position="130"/>
    </location>
</feature>
<feature type="chain" id="PRO_5006206911" evidence="2">
    <location>
        <begin position="26"/>
        <end position="402"/>
    </location>
</feature>
<keyword evidence="1" id="KW-0472">Membrane</keyword>
<dbReference type="NCBIfam" id="TIGR02829">
    <property type="entry name" value="spore_III_AE"/>
    <property type="match status" value="1"/>
</dbReference>
<protein>
    <submittedName>
        <fullName evidence="3">Stage III sporulation protein AE</fullName>
    </submittedName>
</protein>
<evidence type="ECO:0000256" key="2">
    <source>
        <dbReference type="SAM" id="SignalP"/>
    </source>
</evidence>
<sequence>MKHLMLKVMFLNLFLFFLLIQSVQASPDTTNVNEDLDVINPQAIVDSQLDSLNIDELKGFWEKISNEYGGFLPESQKGSLYEFLKGEKSFSFQEWVSGFIKFIFHEFIVNGKLLGSLILLTVFSMFLQSLQNSFEKSTVSKAAYAIVFMVLIIIALNSFHVAISYTQEAIDTMISFIMALIPLLLALIASSGGIVSAAFFHPVILFLMNMSGLFIQYVVLPLLFLSALLSIVSTLSENYKVTQLANLLKNWSIGLLGTFLTVFLGVISVQGASAAVTDGITLRTAKFITGNFIPVIGRMFTDATDTVISASVLLKNTVGIAGVAILIIIAAFPAIKILMIAFIYKFAAAILQPLGGGPIITCLDIISKSVIYVFAALAIVSLMFFLSITVIIAAGNLTMMVR</sequence>
<evidence type="ECO:0000256" key="1">
    <source>
        <dbReference type="SAM" id="Phobius"/>
    </source>
</evidence>
<proteinExistence type="predicted"/>
<evidence type="ECO:0000313" key="4">
    <source>
        <dbReference type="Proteomes" id="UP000050996"/>
    </source>
</evidence>
<feature type="transmembrane region" description="Helical" evidence="1">
    <location>
        <begin position="318"/>
        <end position="351"/>
    </location>
</feature>
<reference evidence="3 4" key="1">
    <citation type="submission" date="2015-09" db="EMBL/GenBank/DDBJ databases">
        <title>Genome sequencing project for genomic taxonomy and phylogenomics of Bacillus-like bacteria.</title>
        <authorList>
            <person name="Liu B."/>
            <person name="Wang J."/>
            <person name="Zhu Y."/>
            <person name="Liu G."/>
            <person name="Chen Q."/>
            <person name="Chen Z."/>
            <person name="Lan J."/>
            <person name="Che J."/>
            <person name="Ge C."/>
            <person name="Shi H."/>
            <person name="Pan Z."/>
            <person name="Liu X."/>
        </authorList>
    </citation>
    <scope>NUCLEOTIDE SEQUENCE [LARGE SCALE GENOMIC DNA]</scope>
    <source>
        <strain evidence="3 4">FJAT-18043</strain>
    </source>
</reference>
<gene>
    <name evidence="3" type="ORF">AN957_18740</name>
</gene>
<dbReference type="InterPro" id="IPR014194">
    <property type="entry name" value="Spore_III_AE"/>
</dbReference>